<dbReference type="AlphaFoldDB" id="A0AAP2YYK4"/>
<comment type="caution">
    <text evidence="2">The sequence shown here is derived from an EMBL/GenBank/DDBJ whole genome shotgun (WGS) entry which is preliminary data.</text>
</comment>
<gene>
    <name evidence="2" type="ORF">OB960_08630</name>
</gene>
<protein>
    <submittedName>
        <fullName evidence="2">Uncharacterized protein</fullName>
    </submittedName>
</protein>
<name>A0AAP2YYK4_9EURY</name>
<reference evidence="2" key="1">
    <citation type="submission" date="2022-09" db="EMBL/GenBank/DDBJ databases">
        <title>Enrichment on poylsaccharides allowed isolation of novel metabolic and taxonomic groups of Haloarchaea.</title>
        <authorList>
            <person name="Sorokin D.Y."/>
            <person name="Elcheninov A.G."/>
            <person name="Khizhniak T.V."/>
            <person name="Kolganova T.V."/>
            <person name="Kublanov I.V."/>
        </authorList>
    </citation>
    <scope>NUCLEOTIDE SEQUENCE</scope>
    <source>
        <strain evidence="2">AArc-xg1-1</strain>
    </source>
</reference>
<proteinExistence type="predicted"/>
<evidence type="ECO:0000313" key="3">
    <source>
        <dbReference type="Proteomes" id="UP001321018"/>
    </source>
</evidence>
<evidence type="ECO:0000256" key="1">
    <source>
        <dbReference type="SAM" id="MobiDB-lite"/>
    </source>
</evidence>
<dbReference type="Proteomes" id="UP001321018">
    <property type="component" value="Unassembled WGS sequence"/>
</dbReference>
<evidence type="ECO:0000313" key="2">
    <source>
        <dbReference type="EMBL" id="MCU4741467.1"/>
    </source>
</evidence>
<organism evidence="2 3">
    <name type="scientific">Natronoglomus mannanivorans</name>
    <dbReference type="NCBI Taxonomy" id="2979990"/>
    <lineage>
        <taxon>Archaea</taxon>
        <taxon>Methanobacteriati</taxon>
        <taxon>Methanobacteriota</taxon>
        <taxon>Stenosarchaea group</taxon>
        <taxon>Halobacteria</taxon>
        <taxon>Halobacteriales</taxon>
        <taxon>Natrialbaceae</taxon>
        <taxon>Natronoglomus</taxon>
    </lineage>
</organism>
<dbReference type="EMBL" id="JAOPKA010000004">
    <property type="protein sequence ID" value="MCU4741467.1"/>
    <property type="molecule type" value="Genomic_DNA"/>
</dbReference>
<accession>A0AAP2YYK4</accession>
<dbReference type="RefSeq" id="WP_338003304.1">
    <property type="nucleotide sequence ID" value="NZ_JAOPKA010000004.1"/>
</dbReference>
<sequence length="69" mass="7897">MSNNSTDSDTQVSSNGDRNHIESFLGSGVFGDTQRFAFESERRSDVVATRRWEFSHGTHLGYRRSDRLE</sequence>
<feature type="region of interest" description="Disordered" evidence="1">
    <location>
        <begin position="1"/>
        <end position="25"/>
    </location>
</feature>
<feature type="compositionally biased region" description="Polar residues" evidence="1">
    <location>
        <begin position="1"/>
        <end position="16"/>
    </location>
</feature>